<evidence type="ECO:0000313" key="2">
    <source>
        <dbReference type="EMBL" id="RZV40090.1"/>
    </source>
</evidence>
<dbReference type="Proteomes" id="UP000322454">
    <property type="component" value="Unassembled WGS sequence"/>
</dbReference>
<organism evidence="2 3">
    <name type="scientific">Candidatus Acidulodesulfobacterium acidiphilum</name>
    <dbReference type="NCBI Taxonomy" id="2597224"/>
    <lineage>
        <taxon>Bacteria</taxon>
        <taxon>Deltaproteobacteria</taxon>
        <taxon>Candidatus Acidulodesulfobacterales</taxon>
        <taxon>Candidatus Acidulodesulfobacterium</taxon>
    </lineage>
</organism>
<dbReference type="InterPro" id="IPR012061">
    <property type="entry name" value="Glu_synth_lsu_3"/>
</dbReference>
<dbReference type="PIRSF" id="PIRSF006519">
    <property type="entry name" value="GOGAT_dom3"/>
    <property type="match status" value="1"/>
</dbReference>
<dbReference type="InterPro" id="IPR035710">
    <property type="entry name" value="Archaeal_gltB"/>
</dbReference>
<dbReference type="Gene3D" id="2.160.20.60">
    <property type="entry name" value="Glutamate synthase, alpha subunit, C-terminal domain"/>
    <property type="match status" value="1"/>
</dbReference>
<gene>
    <name evidence="2" type="ORF">EVJ48_02470</name>
</gene>
<dbReference type="Pfam" id="PF01493">
    <property type="entry name" value="GXGXG"/>
    <property type="match status" value="1"/>
</dbReference>
<dbReference type="SUPFAM" id="SSF69336">
    <property type="entry name" value="Alpha subunit of glutamate synthase, C-terminal domain"/>
    <property type="match status" value="1"/>
</dbReference>
<feature type="domain" description="Glutamate synthase alpha subunit C-terminal" evidence="1">
    <location>
        <begin position="9"/>
        <end position="189"/>
    </location>
</feature>
<dbReference type="GO" id="GO:0016491">
    <property type="term" value="F:oxidoreductase activity"/>
    <property type="evidence" value="ECO:0007669"/>
    <property type="project" value="InterPro"/>
</dbReference>
<dbReference type="AlphaFoldDB" id="A0A520XFX8"/>
<accession>A0A520XFX8</accession>
<dbReference type="PANTHER" id="PTHR39673:SF5">
    <property type="entry name" value="TUNGSTEN-CONTAINING FORMYLMETHANOFURAN DEHYDROGENASE 2 SUBUNIT C"/>
    <property type="match status" value="1"/>
</dbReference>
<evidence type="ECO:0000259" key="1">
    <source>
        <dbReference type="Pfam" id="PF01493"/>
    </source>
</evidence>
<protein>
    <recommendedName>
        <fullName evidence="1">Glutamate synthase alpha subunit C-terminal domain-containing protein</fullName>
    </recommendedName>
</protein>
<evidence type="ECO:0000313" key="3">
    <source>
        <dbReference type="Proteomes" id="UP000322454"/>
    </source>
</evidence>
<dbReference type="InterPro" id="IPR002489">
    <property type="entry name" value="Glu_synth_asu_C"/>
</dbReference>
<reference evidence="2 3" key="1">
    <citation type="submission" date="2019-01" db="EMBL/GenBank/DDBJ databases">
        <title>Insights into ecological role of a new deltaproteobacterial order Candidatus Sinidesulfobacterales (Sva0485) by metagenomics and metatranscriptomics.</title>
        <authorList>
            <person name="Tan S."/>
            <person name="Liu J."/>
            <person name="Fang Y."/>
            <person name="Hedlund B."/>
            <person name="Lian Z.-H."/>
            <person name="Huang L.-Y."/>
            <person name="Li J.-T."/>
            <person name="Huang L.-N."/>
            <person name="Li W.-J."/>
            <person name="Jiang H.-C."/>
            <person name="Dong H.-L."/>
            <person name="Shu W.-S."/>
        </authorList>
    </citation>
    <scope>NUCLEOTIDE SEQUENCE [LARGE SCALE GENOMIC DNA]</scope>
    <source>
        <strain evidence="2">AP4</strain>
    </source>
</reference>
<sequence length="246" mass="27038">MTIDAAGMHYKELNRLIREGIANGIKKFFIENVNGQYYIGDGIKGDDVVINIEGTPGNDLGAFMDGPTLTVNNNAQDNVGNTMNAGKIIINGDAGDVVGYGMRGGRIYIRGNAGYRVGIHMKGYNEQLPVIIIGGKVGSFFAEYMAGGVIVLLGLEDDDSDELDIDYFASGMHGGTIFIRKKIDFSKFSNEAEIYEIDDKDADFLKEYLTDFSNSFNISVEEIYKKPFYKIVPSSARPYAHLYTSA</sequence>
<comment type="caution">
    <text evidence="2">The sequence shown here is derived from an EMBL/GenBank/DDBJ whole genome shotgun (WGS) entry which is preliminary data.</text>
</comment>
<dbReference type="EMBL" id="SHMQ01000004">
    <property type="protein sequence ID" value="RZV40090.1"/>
    <property type="molecule type" value="Genomic_DNA"/>
</dbReference>
<dbReference type="CDD" id="cd00981">
    <property type="entry name" value="arch_gltB"/>
    <property type="match status" value="1"/>
</dbReference>
<proteinExistence type="predicted"/>
<dbReference type="InterPro" id="IPR036485">
    <property type="entry name" value="Glu_synth_asu_C_sf"/>
</dbReference>
<name>A0A520XFX8_9DELT</name>
<dbReference type="PANTHER" id="PTHR39673">
    <property type="entry name" value="TUNGSTEN FORMYLMETHANOFURAN DEHYDROGENASE, SUBUNIT C (FWDC)"/>
    <property type="match status" value="1"/>
</dbReference>